<reference evidence="8" key="1">
    <citation type="submission" date="2023-06" db="EMBL/GenBank/DDBJ databases">
        <title>Genome-scale phylogeny and comparative genomics of the fungal order Sordariales.</title>
        <authorList>
            <consortium name="Lawrence Berkeley National Laboratory"/>
            <person name="Hensen N."/>
            <person name="Bonometti L."/>
            <person name="Westerberg I."/>
            <person name="Brannstrom I.O."/>
            <person name="Guillou S."/>
            <person name="Cros-Aarteil S."/>
            <person name="Calhoun S."/>
            <person name="Haridas S."/>
            <person name="Kuo A."/>
            <person name="Mondo S."/>
            <person name="Pangilinan J."/>
            <person name="Riley R."/>
            <person name="Labutti K."/>
            <person name="Andreopoulos B."/>
            <person name="Lipzen A."/>
            <person name="Chen C."/>
            <person name="Yanf M."/>
            <person name="Daum C."/>
            <person name="Ng V."/>
            <person name="Clum A."/>
            <person name="Steindorff A."/>
            <person name="Ohm R."/>
            <person name="Martin F."/>
            <person name="Silar P."/>
            <person name="Natvig D."/>
            <person name="Lalanne C."/>
            <person name="Gautier V."/>
            <person name="Ament-Velasquez S.L."/>
            <person name="Kruys A."/>
            <person name="Hutchinson M.I."/>
            <person name="Powell A.J."/>
            <person name="Barry K."/>
            <person name="Miller A.N."/>
            <person name="Grigoriev I.V."/>
            <person name="Debuchy R."/>
            <person name="Gladieux P."/>
            <person name="Thoren M.H."/>
            <person name="Johannesson H."/>
        </authorList>
    </citation>
    <scope>NUCLEOTIDE SEQUENCE</scope>
    <source>
        <strain evidence="8">8032-3</strain>
    </source>
</reference>
<dbReference type="PANTHER" id="PTHR43791:SF53">
    <property type="entry name" value="MAJOR FACILITATOR SUPERFAMILY (MFS) PROFILE DOMAIN-CONTAINING PROTEIN"/>
    <property type="match status" value="1"/>
</dbReference>
<dbReference type="PANTHER" id="PTHR43791">
    <property type="entry name" value="PERMEASE-RELATED"/>
    <property type="match status" value="1"/>
</dbReference>
<organism evidence="8 9">
    <name type="scientific">Phialemonium atrogriseum</name>
    <dbReference type="NCBI Taxonomy" id="1093897"/>
    <lineage>
        <taxon>Eukaryota</taxon>
        <taxon>Fungi</taxon>
        <taxon>Dikarya</taxon>
        <taxon>Ascomycota</taxon>
        <taxon>Pezizomycotina</taxon>
        <taxon>Sordariomycetes</taxon>
        <taxon>Sordariomycetidae</taxon>
        <taxon>Cephalothecales</taxon>
        <taxon>Cephalothecaceae</taxon>
        <taxon>Phialemonium</taxon>
    </lineage>
</organism>
<dbReference type="SUPFAM" id="SSF103473">
    <property type="entry name" value="MFS general substrate transporter"/>
    <property type="match status" value="1"/>
</dbReference>
<feature type="transmembrane region" description="Helical" evidence="6">
    <location>
        <begin position="128"/>
        <end position="151"/>
    </location>
</feature>
<evidence type="ECO:0000256" key="4">
    <source>
        <dbReference type="ARBA" id="ARBA00022989"/>
    </source>
</evidence>
<feature type="transmembrane region" description="Helical" evidence="6">
    <location>
        <begin position="306"/>
        <end position="323"/>
    </location>
</feature>
<dbReference type="PROSITE" id="PS50850">
    <property type="entry name" value="MFS"/>
    <property type="match status" value="1"/>
</dbReference>
<keyword evidence="2" id="KW-0813">Transport</keyword>
<evidence type="ECO:0000256" key="1">
    <source>
        <dbReference type="ARBA" id="ARBA00004141"/>
    </source>
</evidence>
<gene>
    <name evidence="8" type="ORF">QBC33DRAFT_480300</name>
</gene>
<dbReference type="FunFam" id="1.20.1250.20:FF:000018">
    <property type="entry name" value="MFS transporter permease"/>
    <property type="match status" value="1"/>
</dbReference>
<feature type="transmembrane region" description="Helical" evidence="6">
    <location>
        <begin position="261"/>
        <end position="286"/>
    </location>
</feature>
<comment type="caution">
    <text evidence="8">The sequence shown here is derived from an EMBL/GenBank/DDBJ whole genome shotgun (WGS) entry which is preliminary data.</text>
</comment>
<evidence type="ECO:0000256" key="3">
    <source>
        <dbReference type="ARBA" id="ARBA00022692"/>
    </source>
</evidence>
<evidence type="ECO:0000313" key="9">
    <source>
        <dbReference type="Proteomes" id="UP001244011"/>
    </source>
</evidence>
<evidence type="ECO:0000313" key="8">
    <source>
        <dbReference type="EMBL" id="KAK1763159.1"/>
    </source>
</evidence>
<dbReference type="GO" id="GO:0022857">
    <property type="term" value="F:transmembrane transporter activity"/>
    <property type="evidence" value="ECO:0007669"/>
    <property type="project" value="InterPro"/>
</dbReference>
<evidence type="ECO:0000256" key="5">
    <source>
        <dbReference type="ARBA" id="ARBA00023136"/>
    </source>
</evidence>
<dbReference type="AlphaFoldDB" id="A0AAJ0BU40"/>
<dbReference type="GeneID" id="85308515"/>
<feature type="transmembrane region" description="Helical" evidence="6">
    <location>
        <begin position="199"/>
        <end position="218"/>
    </location>
</feature>
<keyword evidence="3 6" id="KW-0812">Transmembrane</keyword>
<keyword evidence="4 6" id="KW-1133">Transmembrane helix</keyword>
<accession>A0AAJ0BU40</accession>
<comment type="subcellular location">
    <subcellularLocation>
        <location evidence="1">Membrane</location>
        <topology evidence="1">Multi-pass membrane protein</topology>
    </subcellularLocation>
</comment>
<dbReference type="RefSeq" id="XP_060279372.1">
    <property type="nucleotide sequence ID" value="XM_060425328.1"/>
</dbReference>
<dbReference type="InterPro" id="IPR011701">
    <property type="entry name" value="MFS"/>
</dbReference>
<feature type="transmembrane region" description="Helical" evidence="6">
    <location>
        <begin position="389"/>
        <end position="411"/>
    </location>
</feature>
<dbReference type="InterPro" id="IPR020846">
    <property type="entry name" value="MFS_dom"/>
</dbReference>
<evidence type="ECO:0000256" key="6">
    <source>
        <dbReference type="SAM" id="Phobius"/>
    </source>
</evidence>
<feature type="transmembrane region" description="Helical" evidence="6">
    <location>
        <begin position="330"/>
        <end position="349"/>
    </location>
</feature>
<name>A0AAJ0BU40_9PEZI</name>
<keyword evidence="5 6" id="KW-0472">Membrane</keyword>
<dbReference type="Pfam" id="PF07690">
    <property type="entry name" value="MFS_1"/>
    <property type="match status" value="1"/>
</dbReference>
<feature type="transmembrane region" description="Helical" evidence="6">
    <location>
        <begin position="355"/>
        <end position="377"/>
    </location>
</feature>
<keyword evidence="9" id="KW-1185">Reference proteome</keyword>
<dbReference type="Proteomes" id="UP001244011">
    <property type="component" value="Unassembled WGS sequence"/>
</dbReference>
<proteinExistence type="predicted"/>
<feature type="transmembrane region" description="Helical" evidence="6">
    <location>
        <begin position="163"/>
        <end position="187"/>
    </location>
</feature>
<evidence type="ECO:0000256" key="2">
    <source>
        <dbReference type="ARBA" id="ARBA00022448"/>
    </source>
</evidence>
<dbReference type="InterPro" id="IPR036259">
    <property type="entry name" value="MFS_trans_sf"/>
</dbReference>
<protein>
    <submittedName>
        <fullName evidence="8">Major facilitator superfamily domain-containing protein</fullName>
    </submittedName>
</protein>
<dbReference type="EMBL" id="MU839030">
    <property type="protein sequence ID" value="KAK1763159.1"/>
    <property type="molecule type" value="Genomic_DNA"/>
</dbReference>
<dbReference type="Gene3D" id="1.20.1250.20">
    <property type="entry name" value="MFS general substrate transporter like domains"/>
    <property type="match status" value="2"/>
</dbReference>
<feature type="transmembrane region" description="Helical" evidence="6">
    <location>
        <begin position="423"/>
        <end position="443"/>
    </location>
</feature>
<dbReference type="GO" id="GO:0016020">
    <property type="term" value="C:membrane"/>
    <property type="evidence" value="ECO:0007669"/>
    <property type="project" value="UniProtKB-SubCell"/>
</dbReference>
<feature type="domain" description="Major facilitator superfamily (MFS) profile" evidence="7">
    <location>
        <begin position="37"/>
        <end position="447"/>
    </location>
</feature>
<sequence length="481" mass="52883">MEAKEAPTPVHSEHVDSPAPVDPALEASVRRKLDWRIMPILTLTYLFAFIDRSNAGNARVLGMGADLKLDGYRFNTGLSCFYVPYILFEVPANIMCKLVGPKIWIPFLTVCFGIIAMCMSTIQSYHGFLAARACLGMAEAGIMPGITYTLSCFYRRHELMTRVGLYASVASLSGAFGGLLATGFTKIPQWGIIHTWRNIFFFEGLISVIIGVVAFLILPSSPATASFLTPEEKVAASRRITDDMKTQNLERFDMRYVKRAVFSWNTVFLSIASLCSLLTMNSMALFIPSILNSMGYSGIDSQLLSVPPYAWATIVCVTVTIMSDRTRKRGAWILGVMPFTALGFIILLVPTHVGVHYFALFLCLTGAFTASPMLVAWCVDNSAGHMTRAIAAGTVVGFGNIGGLIAAWTYLLPDAPRYIKGHALNLGFAGLCLIIVGAAMFNLHRENKLKRSGQRDYLVEGKAEQETQDLGHTHPEFYYTV</sequence>
<feature type="transmembrane region" description="Helical" evidence="6">
    <location>
        <begin position="103"/>
        <end position="122"/>
    </location>
</feature>
<evidence type="ECO:0000259" key="7">
    <source>
        <dbReference type="PROSITE" id="PS50850"/>
    </source>
</evidence>
<dbReference type="FunFam" id="1.20.1250.20:FF:000013">
    <property type="entry name" value="MFS general substrate transporter"/>
    <property type="match status" value="1"/>
</dbReference>